<dbReference type="PANTHER" id="PTHR37315:SF1">
    <property type="entry name" value="UPF0311 PROTEIN BLR7842"/>
    <property type="match status" value="1"/>
</dbReference>
<dbReference type="EMBL" id="BNCJ01000013">
    <property type="protein sequence ID" value="GHF62356.1"/>
    <property type="molecule type" value="Genomic_DNA"/>
</dbReference>
<sequence>MAVIETRHLFTLGCDVDGVSHLGPVPQGYERRIVTVSGGTFEGAEMTGKVRSGGGDFLTIRPDGGYNLDVRLVLETEMGELIYMTYVGRRNGAPEVMDRYKRNEAVAAGEDYFRTIVQFETAAPRLFRLNDILAVGTGLRLASGPVYEIFEIL</sequence>
<evidence type="ECO:0000313" key="2">
    <source>
        <dbReference type="EMBL" id="GHF62356.1"/>
    </source>
</evidence>
<keyword evidence="3" id="KW-1185">Reference proteome</keyword>
<evidence type="ECO:0000313" key="3">
    <source>
        <dbReference type="Proteomes" id="UP000626220"/>
    </source>
</evidence>
<dbReference type="RefSeq" id="WP_189681613.1">
    <property type="nucleotide sequence ID" value="NZ_BNCJ01000013.1"/>
</dbReference>
<proteinExistence type="inferred from homology"/>
<name>A0A8J3H140_9RHOB</name>
<reference evidence="2" key="2">
    <citation type="submission" date="2020-09" db="EMBL/GenBank/DDBJ databases">
        <authorList>
            <person name="Sun Q."/>
            <person name="Kim S."/>
        </authorList>
    </citation>
    <scope>NUCLEOTIDE SEQUENCE</scope>
    <source>
        <strain evidence="2">KCTC 42650</strain>
    </source>
</reference>
<reference evidence="2" key="1">
    <citation type="journal article" date="2014" name="Int. J. Syst. Evol. Microbiol.">
        <title>Complete genome sequence of Corynebacterium casei LMG S-19264T (=DSM 44701T), isolated from a smear-ripened cheese.</title>
        <authorList>
            <consortium name="US DOE Joint Genome Institute (JGI-PGF)"/>
            <person name="Walter F."/>
            <person name="Albersmeier A."/>
            <person name="Kalinowski J."/>
            <person name="Ruckert C."/>
        </authorList>
    </citation>
    <scope>NUCLEOTIDE SEQUENCE</scope>
    <source>
        <strain evidence="2">KCTC 42650</strain>
    </source>
</reference>
<dbReference type="Pfam" id="PF11578">
    <property type="entry name" value="DUF3237"/>
    <property type="match status" value="1"/>
</dbReference>
<dbReference type="InterPro" id="IPR020915">
    <property type="entry name" value="UPF0311"/>
</dbReference>
<dbReference type="AlphaFoldDB" id="A0A8J3H140"/>
<comment type="caution">
    <text evidence="2">The sequence shown here is derived from an EMBL/GenBank/DDBJ whole genome shotgun (WGS) entry which is preliminary data.</text>
</comment>
<dbReference type="PANTHER" id="PTHR37315">
    <property type="entry name" value="UPF0311 PROTEIN BLR7842"/>
    <property type="match status" value="1"/>
</dbReference>
<gene>
    <name evidence="2" type="ORF">GCM10017056_37150</name>
</gene>
<organism evidence="2 3">
    <name type="scientific">Seohaeicola zhoushanensis</name>
    <dbReference type="NCBI Taxonomy" id="1569283"/>
    <lineage>
        <taxon>Bacteria</taxon>
        <taxon>Pseudomonadati</taxon>
        <taxon>Pseudomonadota</taxon>
        <taxon>Alphaproteobacteria</taxon>
        <taxon>Rhodobacterales</taxon>
        <taxon>Roseobacteraceae</taxon>
        <taxon>Seohaeicola</taxon>
    </lineage>
</organism>
<evidence type="ECO:0000256" key="1">
    <source>
        <dbReference type="HAMAP-Rule" id="MF_00775"/>
    </source>
</evidence>
<comment type="similarity">
    <text evidence="1">Belongs to the UPF0311 family.</text>
</comment>
<dbReference type="HAMAP" id="MF_00775">
    <property type="entry name" value="UPF0311"/>
    <property type="match status" value="1"/>
</dbReference>
<dbReference type="Gene3D" id="2.40.160.20">
    <property type="match status" value="1"/>
</dbReference>
<accession>A0A8J3H140</accession>
<dbReference type="Proteomes" id="UP000626220">
    <property type="component" value="Unassembled WGS sequence"/>
</dbReference>
<protein>
    <recommendedName>
        <fullName evidence="1">UPF0311 protein GCM10017056_37150</fullName>
    </recommendedName>
</protein>